<evidence type="ECO:0000256" key="3">
    <source>
        <dbReference type="ARBA" id="ARBA00022679"/>
    </source>
</evidence>
<evidence type="ECO:0000313" key="8">
    <source>
        <dbReference type="EMBL" id="QHT93416.1"/>
    </source>
</evidence>
<keyword evidence="5" id="KW-0472">Membrane</keyword>
<dbReference type="InterPro" id="IPR007577">
    <property type="entry name" value="GlycoTrfase_DXD_sugar-bd_CS"/>
</dbReference>
<evidence type="ECO:0000256" key="1">
    <source>
        <dbReference type="ARBA" id="ARBA00004323"/>
    </source>
</evidence>
<dbReference type="Gene3D" id="3.90.550.10">
    <property type="entry name" value="Spore Coat Polysaccharide Biosynthesis Protein SpsA, Chain A"/>
    <property type="match status" value="1"/>
</dbReference>
<proteinExistence type="predicted"/>
<evidence type="ECO:0008006" key="9">
    <source>
        <dbReference type="Google" id="ProtNLM"/>
    </source>
</evidence>
<dbReference type="AlphaFoldDB" id="A0A6C0ILV4"/>
<dbReference type="GO" id="GO:0000139">
    <property type="term" value="C:Golgi membrane"/>
    <property type="evidence" value="ECO:0007669"/>
    <property type="project" value="UniProtKB-SubCell"/>
</dbReference>
<dbReference type="Gene3D" id="3.90.550.20">
    <property type="match status" value="1"/>
</dbReference>
<sequence length="559" mass="65824">MSIFSYKYDFSIVMGYYNRKTQVKRTLDKFADTYKDYNYEVIIVDDNSTQEHALDELVKEYSYPIKYMKISAEEKGNRINPSVVYNKGFREAQGKIVIIQNPECIHMGNLLGKLKTTLTYNEYIAFSAYNCTSEELTVRLLNDINLINDQEYNNLNVPCWYNHPTRREVHFHFCAAMMNDNLKLLGGFDETLADGAWFDDDEILLSIRNKMKLNIRTLPPEAGFVIHQWHARDAESKFTKEQHNALIDKNRQIMTKYREAHAMYNFPFPKLAHFYWDGSNFSYLNLMTIISFNRHHTAWRLNVFCPKNPTKVKSWKGDEQKEEYTGKDYFDELKKIPNLTIHYIDTDSLPFTHKTASEIIKSDFFRLYVLNKYGGLWSDFDIIYTGNVEKYHVEKMSGKNANKSMVLYRYPIEGRDYNIFPVGLFLSQKNNSILGTIIKNIDMFYNPDSYQSLGCQMFQFIFNKQSYKDAKDILKQMKLPELFFGDANCYLPIKWNELDNLYVREDREINEFEGSSEVFGIHWFNGATASKQYCNNLDIENAKKTQKCLVDKFIAKYSK</sequence>
<dbReference type="EMBL" id="MN740207">
    <property type="protein sequence ID" value="QHT93416.1"/>
    <property type="molecule type" value="Genomic_DNA"/>
</dbReference>
<comment type="subcellular location">
    <subcellularLocation>
        <location evidence="1">Golgi apparatus membrane</location>
        <topology evidence="1">Single-pass type II membrane protein</topology>
    </subcellularLocation>
</comment>
<dbReference type="PANTHER" id="PTHR12042">
    <property type="entry name" value="LACTOSYLCERAMIDE 4-ALPHA-GALACTOSYLTRANSFERASE ALPHA- 1,4-GALACTOSYLTRANSFERASE"/>
    <property type="match status" value="1"/>
</dbReference>
<dbReference type="GO" id="GO:0006688">
    <property type="term" value="P:glycosphingolipid biosynthetic process"/>
    <property type="evidence" value="ECO:0007669"/>
    <property type="project" value="TreeGrafter"/>
</dbReference>
<dbReference type="InterPro" id="IPR007652">
    <property type="entry name" value="A1-4-GlycosylTfrase_dom"/>
</dbReference>
<evidence type="ECO:0000256" key="2">
    <source>
        <dbReference type="ARBA" id="ARBA00022676"/>
    </source>
</evidence>
<dbReference type="SUPFAM" id="SSF53448">
    <property type="entry name" value="Nucleotide-diphospho-sugar transferases"/>
    <property type="match status" value="2"/>
</dbReference>
<evidence type="ECO:0000256" key="4">
    <source>
        <dbReference type="ARBA" id="ARBA00023034"/>
    </source>
</evidence>
<name>A0A6C0ILV4_9ZZZZ</name>
<feature type="domain" description="Glycosyltransferase 2-like" evidence="6">
    <location>
        <begin position="11"/>
        <end position="149"/>
    </location>
</feature>
<dbReference type="GO" id="GO:0016758">
    <property type="term" value="F:hexosyltransferase activity"/>
    <property type="evidence" value="ECO:0007669"/>
    <property type="project" value="TreeGrafter"/>
</dbReference>
<dbReference type="InterPro" id="IPR001173">
    <property type="entry name" value="Glyco_trans_2-like"/>
</dbReference>
<keyword evidence="3" id="KW-0808">Transferase</keyword>
<dbReference type="Pfam" id="PF04488">
    <property type="entry name" value="Gly_transf_sug"/>
    <property type="match status" value="1"/>
</dbReference>
<evidence type="ECO:0000259" key="6">
    <source>
        <dbReference type="Pfam" id="PF00535"/>
    </source>
</evidence>
<dbReference type="CDD" id="cd00761">
    <property type="entry name" value="Glyco_tranf_GTA_type"/>
    <property type="match status" value="1"/>
</dbReference>
<organism evidence="8">
    <name type="scientific">viral metagenome</name>
    <dbReference type="NCBI Taxonomy" id="1070528"/>
    <lineage>
        <taxon>unclassified sequences</taxon>
        <taxon>metagenomes</taxon>
        <taxon>organismal metagenomes</taxon>
    </lineage>
</organism>
<reference evidence="8" key="1">
    <citation type="journal article" date="2020" name="Nature">
        <title>Giant virus diversity and host interactions through global metagenomics.</title>
        <authorList>
            <person name="Schulz F."/>
            <person name="Roux S."/>
            <person name="Paez-Espino D."/>
            <person name="Jungbluth S."/>
            <person name="Walsh D.A."/>
            <person name="Denef V.J."/>
            <person name="McMahon K.D."/>
            <person name="Konstantinidis K.T."/>
            <person name="Eloe-Fadrosh E.A."/>
            <person name="Kyrpides N.C."/>
            <person name="Woyke T."/>
        </authorList>
    </citation>
    <scope>NUCLEOTIDE SEQUENCE</scope>
    <source>
        <strain evidence="8">GVMAG-M-3300024252-29</strain>
    </source>
</reference>
<dbReference type="InterPro" id="IPR051981">
    <property type="entry name" value="Glycosyltransf_32"/>
</dbReference>
<evidence type="ECO:0000259" key="7">
    <source>
        <dbReference type="Pfam" id="PF04572"/>
    </source>
</evidence>
<dbReference type="Pfam" id="PF04572">
    <property type="entry name" value="Gb3_synth"/>
    <property type="match status" value="1"/>
</dbReference>
<keyword evidence="4" id="KW-0333">Golgi apparatus</keyword>
<feature type="domain" description="Alpha 1,4-glycosyltransferase" evidence="7">
    <location>
        <begin position="428"/>
        <end position="532"/>
    </location>
</feature>
<dbReference type="PANTHER" id="PTHR12042:SF21">
    <property type="entry name" value="ALPHA1,4-GALACTOSYLTRANSFERASE 1-RELATED"/>
    <property type="match status" value="1"/>
</dbReference>
<evidence type="ECO:0000256" key="5">
    <source>
        <dbReference type="ARBA" id="ARBA00023136"/>
    </source>
</evidence>
<keyword evidence="2" id="KW-0328">Glycosyltransferase</keyword>
<protein>
    <recommendedName>
        <fullName evidence="9">Glycosyltransferase 2-like domain-containing protein</fullName>
    </recommendedName>
</protein>
<accession>A0A6C0ILV4</accession>
<dbReference type="InterPro" id="IPR029044">
    <property type="entry name" value="Nucleotide-diphossugar_trans"/>
</dbReference>
<dbReference type="Pfam" id="PF00535">
    <property type="entry name" value="Glycos_transf_2"/>
    <property type="match status" value="1"/>
</dbReference>